<evidence type="ECO:0000259" key="1">
    <source>
        <dbReference type="PROSITE" id="PS50075"/>
    </source>
</evidence>
<dbReference type="EMBL" id="BLPG01000001">
    <property type="protein sequence ID" value="GFJ89294.1"/>
    <property type="molecule type" value="Genomic_DNA"/>
</dbReference>
<accession>A0A6V8KZM8</accession>
<keyword evidence="3" id="KW-1185">Reference proteome</keyword>
<reference evidence="2 3" key="1">
    <citation type="submission" date="2020-03" db="EMBL/GenBank/DDBJ databases">
        <title>Whole genome shotgun sequence of Phytohabitans rumicis NBRC 108638.</title>
        <authorList>
            <person name="Komaki H."/>
            <person name="Tamura T."/>
        </authorList>
    </citation>
    <scope>NUCLEOTIDE SEQUENCE [LARGE SCALE GENOMIC DNA]</scope>
    <source>
        <strain evidence="2 3">NBRC 108638</strain>
    </source>
</reference>
<evidence type="ECO:0000313" key="3">
    <source>
        <dbReference type="Proteomes" id="UP000482960"/>
    </source>
</evidence>
<comment type="caution">
    <text evidence="2">The sequence shown here is derived from an EMBL/GenBank/DDBJ whole genome shotgun (WGS) entry which is preliminary data.</text>
</comment>
<proteinExistence type="predicted"/>
<name>A0A6V8KZM8_9ACTN</name>
<dbReference type="InterPro" id="IPR009081">
    <property type="entry name" value="PP-bd_ACP"/>
</dbReference>
<dbReference type="PROSITE" id="PS50075">
    <property type="entry name" value="CARRIER"/>
    <property type="match status" value="1"/>
</dbReference>
<dbReference type="Pfam" id="PF00550">
    <property type="entry name" value="PP-binding"/>
    <property type="match status" value="1"/>
</dbReference>
<sequence length="87" mass="9177">MDLTGTATTEDVKAVLAQTLGIEDRAADIDASTPLLGSLPELDSMAVLELVAALEQRFGITIDDEDVTAEVFETLGTLTAFVDGKLH</sequence>
<protein>
    <recommendedName>
        <fullName evidence="1">Carrier domain-containing protein</fullName>
    </recommendedName>
</protein>
<dbReference type="Proteomes" id="UP000482960">
    <property type="component" value="Unassembled WGS sequence"/>
</dbReference>
<dbReference type="AlphaFoldDB" id="A0A6V8KZM8"/>
<evidence type="ECO:0000313" key="2">
    <source>
        <dbReference type="EMBL" id="GFJ89294.1"/>
    </source>
</evidence>
<dbReference type="InterPro" id="IPR036736">
    <property type="entry name" value="ACP-like_sf"/>
</dbReference>
<organism evidence="2 3">
    <name type="scientific">Phytohabitans rumicis</name>
    <dbReference type="NCBI Taxonomy" id="1076125"/>
    <lineage>
        <taxon>Bacteria</taxon>
        <taxon>Bacillati</taxon>
        <taxon>Actinomycetota</taxon>
        <taxon>Actinomycetes</taxon>
        <taxon>Micromonosporales</taxon>
        <taxon>Micromonosporaceae</taxon>
    </lineage>
</organism>
<dbReference type="SUPFAM" id="SSF47336">
    <property type="entry name" value="ACP-like"/>
    <property type="match status" value="1"/>
</dbReference>
<reference evidence="2 3" key="2">
    <citation type="submission" date="2020-03" db="EMBL/GenBank/DDBJ databases">
        <authorList>
            <person name="Ichikawa N."/>
            <person name="Kimura A."/>
            <person name="Kitahashi Y."/>
            <person name="Uohara A."/>
        </authorList>
    </citation>
    <scope>NUCLEOTIDE SEQUENCE [LARGE SCALE GENOMIC DNA]</scope>
    <source>
        <strain evidence="2 3">NBRC 108638</strain>
    </source>
</reference>
<dbReference type="RefSeq" id="WP_173076942.1">
    <property type="nucleotide sequence ID" value="NZ_BAABJB010000002.1"/>
</dbReference>
<feature type="domain" description="Carrier" evidence="1">
    <location>
        <begin position="6"/>
        <end position="86"/>
    </location>
</feature>
<gene>
    <name evidence="2" type="ORF">Prum_029360</name>
</gene>
<dbReference type="Gene3D" id="1.10.1200.10">
    <property type="entry name" value="ACP-like"/>
    <property type="match status" value="1"/>
</dbReference>